<dbReference type="PANTHER" id="PTHR45947:SF3">
    <property type="entry name" value="SULFOQUINOVOSYL TRANSFERASE SQD2"/>
    <property type="match status" value="1"/>
</dbReference>
<keyword evidence="3" id="KW-0808">Transferase</keyword>
<name>A0A2A4X0Q5_UNCAE</name>
<dbReference type="SUPFAM" id="SSF53756">
    <property type="entry name" value="UDP-Glycosyltransferase/glycogen phosphorylase"/>
    <property type="match status" value="1"/>
</dbReference>
<evidence type="ECO:0000313" key="4">
    <source>
        <dbReference type="Proteomes" id="UP000218775"/>
    </source>
</evidence>
<dbReference type="Pfam" id="PF13439">
    <property type="entry name" value="Glyco_transf_4"/>
    <property type="match status" value="1"/>
</dbReference>
<protein>
    <submittedName>
        <fullName evidence="3">Glycosyl transferase</fullName>
    </submittedName>
</protein>
<gene>
    <name evidence="3" type="ORF">COB21_05455</name>
</gene>
<dbReference type="Pfam" id="PF00534">
    <property type="entry name" value="Glycos_transf_1"/>
    <property type="match status" value="1"/>
</dbReference>
<proteinExistence type="predicted"/>
<dbReference type="PANTHER" id="PTHR45947">
    <property type="entry name" value="SULFOQUINOVOSYL TRANSFERASE SQD2"/>
    <property type="match status" value="1"/>
</dbReference>
<dbReference type="InterPro" id="IPR050194">
    <property type="entry name" value="Glycosyltransferase_grp1"/>
</dbReference>
<feature type="domain" description="Glycosyltransferase subfamily 4-like N-terminal" evidence="2">
    <location>
        <begin position="120"/>
        <end position="168"/>
    </location>
</feature>
<dbReference type="InterPro" id="IPR001296">
    <property type="entry name" value="Glyco_trans_1"/>
</dbReference>
<dbReference type="GO" id="GO:0016757">
    <property type="term" value="F:glycosyltransferase activity"/>
    <property type="evidence" value="ECO:0007669"/>
    <property type="project" value="InterPro"/>
</dbReference>
<dbReference type="EMBL" id="NVUK01000043">
    <property type="protein sequence ID" value="PCI75647.1"/>
    <property type="molecule type" value="Genomic_DNA"/>
</dbReference>
<evidence type="ECO:0000259" key="2">
    <source>
        <dbReference type="Pfam" id="PF13439"/>
    </source>
</evidence>
<reference evidence="4" key="1">
    <citation type="submission" date="2017-08" db="EMBL/GenBank/DDBJ databases">
        <title>A dynamic microbial community with high functional redundancy inhabits the cold, oxic subseafloor aquifer.</title>
        <authorList>
            <person name="Tully B.J."/>
            <person name="Wheat C.G."/>
            <person name="Glazer B.T."/>
            <person name="Huber J.A."/>
        </authorList>
    </citation>
    <scope>NUCLEOTIDE SEQUENCE [LARGE SCALE GENOMIC DNA]</scope>
</reference>
<sequence length="361" mass="41457">MQVYELDFFTLFASEKMEKESCFAKNSIQTSFIQNLPFAKKHARSYLPLFPLAIEQFDVTDYPVVISSSSCVAKGILTKPDQFHLCYCYTPMRYAWDLYFDYLKDFNLKKGFFKRVAATLCLHYLRMWDYQSASRVDAFVAISHFVARRIKSIYGRDSHVIYPPIDTDYFSLKQQTGGEFYVTASRMVPYKKMDLIIRAFSKMPGRELIVIGEGSERKKLEQLAKPFSNIKLVGSVDRADLRTYLQRSKAFVFAALEDFGIAPLEAQSCGTPVIAFGKGGSLETVVDGTTGLFFNEQTEESLCACVNLFEEQSLTFDPSIIRRHAQKFDKKIFQKNFSSYLQQALQDWQEENSHREPALAL</sequence>
<accession>A0A2A4X0Q5</accession>
<evidence type="ECO:0000313" key="3">
    <source>
        <dbReference type="EMBL" id="PCI75647.1"/>
    </source>
</evidence>
<evidence type="ECO:0000259" key="1">
    <source>
        <dbReference type="Pfam" id="PF00534"/>
    </source>
</evidence>
<comment type="caution">
    <text evidence="3">The sequence shown here is derived from an EMBL/GenBank/DDBJ whole genome shotgun (WGS) entry which is preliminary data.</text>
</comment>
<dbReference type="AlphaFoldDB" id="A0A2A4X0Q5"/>
<organism evidence="3 4">
    <name type="scientific">Aerophobetes bacterium</name>
    <dbReference type="NCBI Taxonomy" id="2030807"/>
    <lineage>
        <taxon>Bacteria</taxon>
        <taxon>Candidatus Aerophobota</taxon>
    </lineage>
</organism>
<dbReference type="InterPro" id="IPR028098">
    <property type="entry name" value="Glyco_trans_4-like_N"/>
</dbReference>
<feature type="domain" description="Glycosyl transferase family 1" evidence="1">
    <location>
        <begin position="170"/>
        <end position="313"/>
    </location>
</feature>
<dbReference type="Gene3D" id="3.40.50.2000">
    <property type="entry name" value="Glycogen Phosphorylase B"/>
    <property type="match status" value="2"/>
</dbReference>
<dbReference type="Proteomes" id="UP000218775">
    <property type="component" value="Unassembled WGS sequence"/>
</dbReference>